<proteinExistence type="predicted"/>
<name>A0A9N9PG22_9GLOM</name>
<protein>
    <submittedName>
        <fullName evidence="1">8260_t:CDS:1</fullName>
    </submittedName>
</protein>
<organism evidence="1 2">
    <name type="scientific">Cetraspora pellucida</name>
    <dbReference type="NCBI Taxonomy" id="1433469"/>
    <lineage>
        <taxon>Eukaryota</taxon>
        <taxon>Fungi</taxon>
        <taxon>Fungi incertae sedis</taxon>
        <taxon>Mucoromycota</taxon>
        <taxon>Glomeromycotina</taxon>
        <taxon>Glomeromycetes</taxon>
        <taxon>Diversisporales</taxon>
        <taxon>Gigasporaceae</taxon>
        <taxon>Cetraspora</taxon>
    </lineage>
</organism>
<reference evidence="1" key="1">
    <citation type="submission" date="2021-06" db="EMBL/GenBank/DDBJ databases">
        <authorList>
            <person name="Kallberg Y."/>
            <person name="Tangrot J."/>
            <person name="Rosling A."/>
        </authorList>
    </citation>
    <scope>NUCLEOTIDE SEQUENCE</scope>
    <source>
        <strain evidence="1">FL966</strain>
    </source>
</reference>
<accession>A0A9N9PG22</accession>
<dbReference type="OrthoDB" id="2412736at2759"/>
<sequence length="134" mass="15065">RKQYIHALVDESSKSYTASFNASEIKKVLNLISFKKFVAVVSDTESAICIAHHINLITSHIIKLDFAKGVFKKCQILISFFKNSYHAGAALQEDIVNSFIKDGGLKTLVKTRWSTAWNCCNSIIRLENSLKNIN</sequence>
<dbReference type="Proteomes" id="UP000789759">
    <property type="component" value="Unassembled WGS sequence"/>
</dbReference>
<gene>
    <name evidence="1" type="ORF">CPELLU_LOCUS19357</name>
</gene>
<dbReference type="AlphaFoldDB" id="A0A9N9PG22"/>
<keyword evidence="2" id="KW-1185">Reference proteome</keyword>
<evidence type="ECO:0000313" key="1">
    <source>
        <dbReference type="EMBL" id="CAG8817556.1"/>
    </source>
</evidence>
<dbReference type="SUPFAM" id="SSF53098">
    <property type="entry name" value="Ribonuclease H-like"/>
    <property type="match status" value="1"/>
</dbReference>
<comment type="caution">
    <text evidence="1">The sequence shown here is derived from an EMBL/GenBank/DDBJ whole genome shotgun (WGS) entry which is preliminary data.</text>
</comment>
<feature type="non-terminal residue" evidence="1">
    <location>
        <position position="134"/>
    </location>
</feature>
<evidence type="ECO:0000313" key="2">
    <source>
        <dbReference type="Proteomes" id="UP000789759"/>
    </source>
</evidence>
<dbReference type="InterPro" id="IPR012337">
    <property type="entry name" value="RNaseH-like_sf"/>
</dbReference>
<dbReference type="EMBL" id="CAJVQA010045605">
    <property type="protein sequence ID" value="CAG8817556.1"/>
    <property type="molecule type" value="Genomic_DNA"/>
</dbReference>